<dbReference type="PANTHER" id="PTHR21368">
    <property type="entry name" value="50S RIBOSOMAL PROTEIN L9"/>
    <property type="match status" value="1"/>
</dbReference>
<feature type="domain" description="Ribosomal protein L9" evidence="7">
    <location>
        <begin position="17"/>
        <end position="44"/>
    </location>
</feature>
<dbReference type="SUPFAM" id="SSF55653">
    <property type="entry name" value="Ribosomal protein L9 C-domain"/>
    <property type="match status" value="1"/>
</dbReference>
<dbReference type="Gene3D" id="3.40.5.10">
    <property type="entry name" value="Ribosomal protein L9, N-terminal domain"/>
    <property type="match status" value="1"/>
</dbReference>
<dbReference type="InterPro" id="IPR036791">
    <property type="entry name" value="Ribosomal_bL9_C_sf"/>
</dbReference>
<gene>
    <name evidence="6 8" type="primary">rpl9</name>
</gene>
<keyword evidence="2 6" id="KW-0699">rRNA-binding</keyword>
<dbReference type="InterPro" id="IPR020069">
    <property type="entry name" value="Ribosomal_bL9_C"/>
</dbReference>
<dbReference type="GO" id="GO:0005840">
    <property type="term" value="C:ribosome"/>
    <property type="evidence" value="ECO:0007669"/>
    <property type="project" value="UniProtKB-KW"/>
</dbReference>
<dbReference type="GO" id="GO:0019843">
    <property type="term" value="F:rRNA binding"/>
    <property type="evidence" value="ECO:0007669"/>
    <property type="project" value="UniProtKB-UniRule"/>
</dbReference>
<accession>A0A1Z1MKM3</accession>
<protein>
    <recommendedName>
        <fullName evidence="6">Large ribosomal subunit protein bL9c</fullName>
    </recommendedName>
</protein>
<dbReference type="InterPro" id="IPR009027">
    <property type="entry name" value="Ribosomal_bL9/RNase_H1_N"/>
</dbReference>
<sequence>MKKTCTILIKKDTLSLGKKGNIKQVRPGYAFNYLVPKGIASIATKGEIKHNKMLQDAQKEKFAIEIIKGEQIKNHLDKIYKINIRKKTGENQQIFGRINEKDIIQKITEFSGQIIKKNHIKIPEIKTIGTYWIRIEILEKIDCNLKLNIIPQDI</sequence>
<geneLocation type="chloroplast" evidence="8"/>
<evidence type="ECO:0000256" key="4">
    <source>
        <dbReference type="ARBA" id="ARBA00022980"/>
    </source>
</evidence>
<dbReference type="GO" id="GO:0003735">
    <property type="term" value="F:structural constituent of ribosome"/>
    <property type="evidence" value="ECO:0007669"/>
    <property type="project" value="InterPro"/>
</dbReference>
<dbReference type="GO" id="GO:0009507">
    <property type="term" value="C:chloroplast"/>
    <property type="evidence" value="ECO:0007669"/>
    <property type="project" value="UniProtKB-SubCell"/>
</dbReference>
<comment type="similarity">
    <text evidence="1 6">Belongs to the bacterial ribosomal protein bL9 family.</text>
</comment>
<evidence type="ECO:0000256" key="6">
    <source>
        <dbReference type="HAMAP-Rule" id="MF_00503"/>
    </source>
</evidence>
<dbReference type="HAMAP" id="MF_00503">
    <property type="entry name" value="Ribosomal_bL9"/>
    <property type="match status" value="1"/>
</dbReference>
<dbReference type="Gene3D" id="3.10.430.100">
    <property type="entry name" value="Ribosomal protein L9, C-terminal domain"/>
    <property type="match status" value="1"/>
</dbReference>
<dbReference type="Pfam" id="PF03948">
    <property type="entry name" value="Ribosomal_L9_C"/>
    <property type="match status" value="1"/>
</dbReference>
<keyword evidence="3 6" id="KW-0694">RNA-binding</keyword>
<dbReference type="NCBIfam" id="TIGR00158">
    <property type="entry name" value="L9"/>
    <property type="match status" value="1"/>
</dbReference>
<dbReference type="InterPro" id="IPR020594">
    <property type="entry name" value="Ribosomal_bL9_bac/chp"/>
</dbReference>
<dbReference type="GO" id="GO:1990904">
    <property type="term" value="C:ribonucleoprotein complex"/>
    <property type="evidence" value="ECO:0007669"/>
    <property type="project" value="UniProtKB-KW"/>
</dbReference>
<dbReference type="EMBL" id="MF101441">
    <property type="protein sequence ID" value="ARW66291.1"/>
    <property type="molecule type" value="Genomic_DNA"/>
</dbReference>
<dbReference type="InterPro" id="IPR000244">
    <property type="entry name" value="Ribosomal_bL9"/>
</dbReference>
<comment type="function">
    <text evidence="6">Binds to the 23S rRNA.</text>
</comment>
<keyword evidence="8" id="KW-0150">Chloroplast</keyword>
<keyword evidence="4 6" id="KW-0689">Ribosomal protein</keyword>
<dbReference type="Pfam" id="PF01281">
    <property type="entry name" value="Ribosomal_L9_N"/>
    <property type="match status" value="1"/>
</dbReference>
<dbReference type="InterPro" id="IPR036935">
    <property type="entry name" value="Ribosomal_bL9_N_sf"/>
</dbReference>
<proteinExistence type="inferred from homology"/>
<name>A0A1Z1MKM3_SPYFI</name>
<evidence type="ECO:0000256" key="1">
    <source>
        <dbReference type="ARBA" id="ARBA00010605"/>
    </source>
</evidence>
<organism evidence="8">
    <name type="scientific">Spyridia filamentosa</name>
    <name type="common">Red alga</name>
    <name type="synonym">Fucus filamentosus</name>
    <dbReference type="NCBI Taxonomy" id="196632"/>
    <lineage>
        <taxon>Eukaryota</taxon>
        <taxon>Rhodophyta</taxon>
        <taxon>Florideophyceae</taxon>
        <taxon>Rhodymeniophycidae</taxon>
        <taxon>Ceramiales</taxon>
        <taxon>Spyridiaceae</taxon>
        <taxon>Spyridia</taxon>
    </lineage>
</organism>
<dbReference type="RefSeq" id="YP_009397105.1">
    <property type="nucleotide sequence ID" value="NC_035285.1"/>
</dbReference>
<evidence type="ECO:0000256" key="5">
    <source>
        <dbReference type="ARBA" id="ARBA00023274"/>
    </source>
</evidence>
<comment type="subcellular location">
    <subcellularLocation>
        <location evidence="6">Plastid</location>
        <location evidence="6">Chloroplast</location>
    </subcellularLocation>
</comment>
<reference evidence="8" key="1">
    <citation type="journal article" date="2017" name="J. Phycol.">
        <title>Analysis of chloroplast genomes and a supermatrix inform reclassification of the Rhodomelaceae (Rhodophyta).</title>
        <authorList>
            <person name="Diaz-Tapia P."/>
            <person name="Maggs C.A."/>
            <person name="West J.A."/>
            <person name="Verbruggen H."/>
        </authorList>
    </citation>
    <scope>NUCLEOTIDE SEQUENCE</scope>
    <source>
        <strain evidence="8">PD1020</strain>
    </source>
</reference>
<dbReference type="SUPFAM" id="SSF55658">
    <property type="entry name" value="L9 N-domain-like"/>
    <property type="match status" value="1"/>
</dbReference>
<dbReference type="GO" id="GO:0006412">
    <property type="term" value="P:translation"/>
    <property type="evidence" value="ECO:0007669"/>
    <property type="project" value="UniProtKB-UniRule"/>
</dbReference>
<evidence type="ECO:0000259" key="7">
    <source>
        <dbReference type="PROSITE" id="PS00651"/>
    </source>
</evidence>
<evidence type="ECO:0000256" key="3">
    <source>
        <dbReference type="ARBA" id="ARBA00022884"/>
    </source>
</evidence>
<dbReference type="PROSITE" id="PS00651">
    <property type="entry name" value="RIBOSOMAL_L9"/>
    <property type="match status" value="1"/>
</dbReference>
<dbReference type="AlphaFoldDB" id="A0A1Z1MKM3"/>
<dbReference type="InterPro" id="IPR020070">
    <property type="entry name" value="Ribosomal_bL9_N"/>
</dbReference>
<keyword evidence="8" id="KW-0934">Plastid</keyword>
<keyword evidence="5 6" id="KW-0687">Ribonucleoprotein</keyword>
<dbReference type="GeneID" id="33359407"/>
<evidence type="ECO:0000313" key="8">
    <source>
        <dbReference type="EMBL" id="ARW66291.1"/>
    </source>
</evidence>
<evidence type="ECO:0000256" key="2">
    <source>
        <dbReference type="ARBA" id="ARBA00022730"/>
    </source>
</evidence>